<name>A0ABU9BWY9_9BURK</name>
<feature type="compositionally biased region" description="Basic and acidic residues" evidence="1">
    <location>
        <begin position="514"/>
        <end position="530"/>
    </location>
</feature>
<evidence type="ECO:0000313" key="3">
    <source>
        <dbReference type="Proteomes" id="UP001371218"/>
    </source>
</evidence>
<feature type="compositionally biased region" description="Basic and acidic residues" evidence="1">
    <location>
        <begin position="462"/>
        <end position="482"/>
    </location>
</feature>
<evidence type="ECO:0000313" key="2">
    <source>
        <dbReference type="EMBL" id="MEK8034492.1"/>
    </source>
</evidence>
<organism evidence="2 3">
    <name type="scientific">Ideonella lacteola</name>
    <dbReference type="NCBI Taxonomy" id="2984193"/>
    <lineage>
        <taxon>Bacteria</taxon>
        <taxon>Pseudomonadati</taxon>
        <taxon>Pseudomonadota</taxon>
        <taxon>Betaproteobacteria</taxon>
        <taxon>Burkholderiales</taxon>
        <taxon>Sphaerotilaceae</taxon>
        <taxon>Ideonella</taxon>
    </lineage>
</organism>
<dbReference type="EMBL" id="JBBUTG010000029">
    <property type="protein sequence ID" value="MEK8034492.1"/>
    <property type="molecule type" value="Genomic_DNA"/>
</dbReference>
<dbReference type="InterPro" id="IPR045538">
    <property type="entry name" value="CIS_TMP"/>
</dbReference>
<dbReference type="Pfam" id="PF19268">
    <property type="entry name" value="CIS_TMP"/>
    <property type="match status" value="2"/>
</dbReference>
<keyword evidence="3" id="KW-1185">Reference proteome</keyword>
<accession>A0ABU9BWY9</accession>
<gene>
    <name evidence="2" type="ORF">AACH06_26990</name>
</gene>
<feature type="compositionally biased region" description="Polar residues" evidence="1">
    <location>
        <begin position="487"/>
        <end position="497"/>
    </location>
</feature>
<feature type="region of interest" description="Disordered" evidence="1">
    <location>
        <begin position="462"/>
        <end position="530"/>
    </location>
</feature>
<evidence type="ECO:0000256" key="1">
    <source>
        <dbReference type="SAM" id="MobiDB-lite"/>
    </source>
</evidence>
<dbReference type="Proteomes" id="UP001371218">
    <property type="component" value="Unassembled WGS sequence"/>
</dbReference>
<protein>
    <submittedName>
        <fullName evidence="2">Contractile injection system tape measure protein</fullName>
    </submittedName>
</protein>
<comment type="caution">
    <text evidence="2">The sequence shown here is derived from an EMBL/GenBank/DDBJ whole genome shotgun (WGS) entry which is preliminary data.</text>
</comment>
<sequence length="833" mass="93483">MNHRVETMRCELRFRSPHAALEGHPMQDRLARFFRGEGLRQIEARFDRHDRSGQVWQIDRLEIDLGRLSRRQDPHQWAARLDEALDLALARARQRDDRPALPSARLHAIDQFLFYLENGHLPWGVSLPGRRASADWLAQLARAHGVRLWAALQGHAERDHLLQRLSLISPHHGLHALLAQRDAPLAASLQTLDDTCLLPLQAHGWLSAHQRQQLQQALRSVALRVLWGARGSALGAGSRPQLLAALRAAMAQHIGPAWAQRIAALPGRPADSATGWLGELLASPAHRADAGTGEATPDAEAPTRTWEAGLQQLREALSRPRRHSASHSARIATLLGRLSAAHPAALRSRLLQWAGERRQRRQWSQCLSPENTATLIAAMSPAGAASRQGHPGSSLWSDSLRQTAMRLQREAPADRRPGLGRLQALLLEACLQRLVEGQRLPDSHSAWQALWQRAWEQWLGHGDETDPRLPGDASAADRRDAAADPATSQRPAATSTRQRPEPRPDPRNANSPAREADRQTSARRASDDRTAPLDQALQHLERQCREGQWAWPQRLRLARLLETPAACERWMQLFDESRRWQMLKAQFGPAVQGLQQRAGRLQQWLTGLVREPVARVQEHWRRLCRYLFIQGLSPDQAALRSHYQAEPVLPRTRTAPPAPTTDPIWVGDAGQVLLAAYAERLFKQQKLIDQGRFIDAHAQARGVQCLQTLCHGPGPVDEAQTVLSRLLCGVPPAEVLPEVPPLPDDTVTLLEQLLQAVIAHWKAVGHTSVAGLRESFLRREGRLLRDKTPAGDPPRWRLRVQTRGFDVLLDRLPWSFQTIRLPWMQGALHVEWR</sequence>
<reference evidence="2 3" key="1">
    <citation type="submission" date="2024-04" db="EMBL/GenBank/DDBJ databases">
        <title>Novel species of the genus Ideonella isolated from streams.</title>
        <authorList>
            <person name="Lu H."/>
        </authorList>
    </citation>
    <scope>NUCLEOTIDE SEQUENCE [LARGE SCALE GENOMIC DNA]</scope>
    <source>
        <strain evidence="2 3">DXS29W</strain>
    </source>
</reference>
<dbReference type="RefSeq" id="WP_341428920.1">
    <property type="nucleotide sequence ID" value="NZ_JBBUTG010000029.1"/>
</dbReference>
<proteinExistence type="predicted"/>